<reference evidence="1 2" key="1">
    <citation type="submission" date="2018-06" db="EMBL/GenBank/DDBJ databases">
        <authorList>
            <consortium name="Pathogen Informatics"/>
            <person name="Doyle S."/>
        </authorList>
    </citation>
    <scope>NUCLEOTIDE SEQUENCE [LARGE SCALE GENOMIC DNA]</scope>
    <source>
        <strain evidence="1 2">NCTC10717</strain>
    </source>
</reference>
<dbReference type="RefSeq" id="WP_115219341.1">
    <property type="nucleotide sequence ID" value="NZ_UHIA01000004.1"/>
</dbReference>
<dbReference type="Proteomes" id="UP000254575">
    <property type="component" value="Unassembled WGS sequence"/>
</dbReference>
<name>A0A380N329_9GAMM</name>
<evidence type="ECO:0000313" key="2">
    <source>
        <dbReference type="Proteomes" id="UP000254575"/>
    </source>
</evidence>
<accession>A0A380N329</accession>
<sequence length="77" mass="8732">MKKASWDIDDVLQRHGTLMIKLWLQAAKRSGLTKEDSSLILREATTGNYLHLISTLQKYSVPTDKRLASGQQNYIGK</sequence>
<organism evidence="1 2">
    <name type="scientific">Suttonella indologenes</name>
    <dbReference type="NCBI Taxonomy" id="13276"/>
    <lineage>
        <taxon>Bacteria</taxon>
        <taxon>Pseudomonadati</taxon>
        <taxon>Pseudomonadota</taxon>
        <taxon>Gammaproteobacteria</taxon>
        <taxon>Cardiobacteriales</taxon>
        <taxon>Cardiobacteriaceae</taxon>
        <taxon>Suttonella</taxon>
    </lineage>
</organism>
<keyword evidence="2" id="KW-1185">Reference proteome</keyword>
<dbReference type="EMBL" id="UHIA01000004">
    <property type="protein sequence ID" value="SUO98523.1"/>
    <property type="molecule type" value="Genomic_DNA"/>
</dbReference>
<protein>
    <submittedName>
        <fullName evidence="1">Uncharacterized protein</fullName>
    </submittedName>
</protein>
<gene>
    <name evidence="1" type="ORF">NCTC10717_02275</name>
</gene>
<evidence type="ECO:0000313" key="1">
    <source>
        <dbReference type="EMBL" id="SUO98523.1"/>
    </source>
</evidence>
<dbReference type="AlphaFoldDB" id="A0A380N329"/>
<proteinExistence type="predicted"/>
<dbReference type="OrthoDB" id="9966463at2"/>